<dbReference type="GO" id="GO:0005829">
    <property type="term" value="C:cytosol"/>
    <property type="evidence" value="ECO:0007669"/>
    <property type="project" value="TreeGrafter"/>
</dbReference>
<evidence type="ECO:0000256" key="1">
    <source>
        <dbReference type="ARBA" id="ARBA00022490"/>
    </source>
</evidence>
<evidence type="ECO:0000256" key="3">
    <source>
        <dbReference type="ARBA" id="ARBA00035479"/>
    </source>
</evidence>
<protein>
    <recommendedName>
        <fullName evidence="3">50S ribosomal protein L25</fullName>
    </recommendedName>
</protein>
<dbReference type="InterPro" id="IPR050132">
    <property type="entry name" value="Gln/Glu-tRNA_Ligase"/>
</dbReference>
<dbReference type="GO" id="GO:0004819">
    <property type="term" value="F:glutamine-tRNA ligase activity"/>
    <property type="evidence" value="ECO:0007669"/>
    <property type="project" value="TreeGrafter"/>
</dbReference>
<evidence type="ECO:0000259" key="4">
    <source>
        <dbReference type="Pfam" id="PF20974"/>
    </source>
</evidence>
<evidence type="ECO:0000313" key="5">
    <source>
        <dbReference type="EMBL" id="OAM42145.1"/>
    </source>
</evidence>
<feature type="domain" description="tRNA synthetases class I (E and Q) anti-codon binding" evidence="4">
    <location>
        <begin position="19"/>
        <end position="91"/>
    </location>
</feature>
<accession>A0A1B6VXX1</accession>
<dbReference type="EMBL" id="LXSQ01000019">
    <property type="protein sequence ID" value="OAM42145.1"/>
    <property type="molecule type" value="Genomic_DNA"/>
</dbReference>
<dbReference type="Gene3D" id="2.40.240.10">
    <property type="entry name" value="Ribosomal Protein L25, Chain P"/>
    <property type="match status" value="1"/>
</dbReference>
<keyword evidence="1" id="KW-0963">Cytoplasm</keyword>
<dbReference type="GO" id="GO:0006425">
    <property type="term" value="P:glutaminyl-tRNA aminoacylation"/>
    <property type="evidence" value="ECO:0007669"/>
    <property type="project" value="TreeGrafter"/>
</dbReference>
<organism evidence="5 6">
    <name type="scientific">Eikenella halliae</name>
    <dbReference type="NCBI Taxonomy" id="1795832"/>
    <lineage>
        <taxon>Bacteria</taxon>
        <taxon>Pseudomonadati</taxon>
        <taxon>Pseudomonadota</taxon>
        <taxon>Betaproteobacteria</taxon>
        <taxon>Neisseriales</taxon>
        <taxon>Neisseriaceae</taxon>
        <taxon>Eikenella</taxon>
    </lineage>
</organism>
<dbReference type="STRING" id="1795832.A7Q00_07270"/>
<gene>
    <name evidence="5" type="ORF">A7Q00_07270</name>
</gene>
<dbReference type="SUPFAM" id="SSF50715">
    <property type="entry name" value="Ribosomal protein L25-like"/>
    <property type="match status" value="1"/>
</dbReference>
<dbReference type="InterPro" id="IPR020056">
    <property type="entry name" value="Rbsml_bL25/Gln-tRNA_synth_N"/>
</dbReference>
<comment type="caution">
    <text evidence="5">The sequence shown here is derived from an EMBL/GenBank/DDBJ whole genome shotgun (WGS) entry which is preliminary data.</text>
</comment>
<dbReference type="InterPro" id="IPR011035">
    <property type="entry name" value="Ribosomal_bL25/Gln-tRNA_synth"/>
</dbReference>
<dbReference type="PANTHER" id="PTHR43097">
    <property type="entry name" value="GLUTAMINE-TRNA LIGASE"/>
    <property type="match status" value="1"/>
</dbReference>
<keyword evidence="6" id="KW-1185">Reference proteome</keyword>
<sequence length="117" mass="13227">MDVRSVHIGIRQNGDFAVAQAVPATVRLYDRLFTEPRPDAVRGEDGAYLPFTDFLNPESAREITAYVEAAANDLPAESRWQFERLGYFVTDRKDHAKGKPVFNKTVGLRDTWQAKAQ</sequence>
<keyword evidence="2" id="KW-0648">Protein biosynthesis</keyword>
<dbReference type="Pfam" id="PF20974">
    <property type="entry name" value="tRNA-synt_1c_C2"/>
    <property type="match status" value="1"/>
</dbReference>
<dbReference type="FunFam" id="2.40.240.10:FF:000020">
    <property type="entry name" value="Glutamine--tRNA ligase"/>
    <property type="match status" value="1"/>
</dbReference>
<evidence type="ECO:0000256" key="2">
    <source>
        <dbReference type="ARBA" id="ARBA00022917"/>
    </source>
</evidence>
<dbReference type="AlphaFoldDB" id="A0A1B6VXX1"/>
<dbReference type="PANTHER" id="PTHR43097:SF5">
    <property type="entry name" value="GLUTAMATE--TRNA LIGASE"/>
    <property type="match status" value="1"/>
</dbReference>
<dbReference type="Proteomes" id="UP000077726">
    <property type="component" value="Unassembled WGS sequence"/>
</dbReference>
<proteinExistence type="predicted"/>
<dbReference type="InterPro" id="IPR049437">
    <property type="entry name" value="tRNA-synt_1c_C2"/>
</dbReference>
<evidence type="ECO:0000313" key="6">
    <source>
        <dbReference type="Proteomes" id="UP000077726"/>
    </source>
</evidence>
<name>A0A1B6VXX1_9NEIS</name>
<reference evidence="6" key="1">
    <citation type="submission" date="2016-05" db="EMBL/GenBank/DDBJ databases">
        <title>Draft genome of Corynebacterium afermentans subsp. afermentans LCDC 88199T.</title>
        <authorList>
            <person name="Bernier A.-M."/>
            <person name="Bernard K."/>
        </authorList>
    </citation>
    <scope>NUCLEOTIDE SEQUENCE [LARGE SCALE GENOMIC DNA]</scope>
    <source>
        <strain evidence="6">NML130454</strain>
    </source>
</reference>